<dbReference type="OrthoDB" id="1470350at2759"/>
<dbReference type="InterPro" id="IPR001128">
    <property type="entry name" value="Cyt_P450"/>
</dbReference>
<dbReference type="InterPro" id="IPR017972">
    <property type="entry name" value="Cyt_P450_CS"/>
</dbReference>
<dbReference type="GeneID" id="64972634"/>
<dbReference type="GO" id="GO:0016712">
    <property type="term" value="F:oxidoreductase activity, acting on paired donors, with incorporation or reduction of molecular oxygen, reduced flavin or flavoprotein as one donor, and incorporation of one atom of oxygen"/>
    <property type="evidence" value="ECO:0007669"/>
    <property type="project" value="InterPro"/>
</dbReference>
<keyword evidence="7" id="KW-0349">Heme</keyword>
<proteinExistence type="inferred from homology"/>
<keyword evidence="4 7" id="KW-0560">Oxidoreductase</keyword>
<sequence>MDVDNSSFPWALRPSPSVDDSDAHPVLHPLNPFLVSLIPVAIFLLVTLPKTQFQRKPSPAPHTHESPRWYPHKDPILGLDVLFDIAQSVYNHRFLAFTADLINRFNGTITYLSLGRQAVYTINPANLHAMLADRTRCQDFGLGPTRRQNWKPLFGSGIFNSDGAIWKHHRSTLRPILSRAGAHEIEVFETHLQTLMRAVPADGRTVDLQRIFHALTLDVSTHLFLGTSTEVLPSLFSPDSDAGSRGQEFAAAFDYAQRAVSGIDDFTLSGVCWRFLFGDARLDQSLQTVHSFIDDTIEQASETFSTGSGSRMATGQVLLYKLLNEARSREDIKYDIINLLAAGKDSMTSFMGSIWYILCQRRDVLDTIRSEISVLQGRPPTVQQLSQFSYLHMVLQEGILSFASLSRKNLLINIRTPTVLRLYPPVAANQRTAEVDTFLPRGGGADGESPMRVPRGASVGYSVYAMHRLPEFFGADADEFRPERWVDIKSKPRAYMPFHAGPRTCLGRELYTLYN</sequence>
<evidence type="ECO:0000256" key="1">
    <source>
        <dbReference type="ARBA" id="ARBA00001971"/>
    </source>
</evidence>
<keyword evidence="3 7" id="KW-0479">Metal-binding</keyword>
<evidence type="ECO:0000256" key="3">
    <source>
        <dbReference type="ARBA" id="ARBA00022723"/>
    </source>
</evidence>
<dbReference type="PRINTS" id="PR01239">
    <property type="entry name" value="EP450IICYP52"/>
</dbReference>
<dbReference type="Gene3D" id="1.10.630.10">
    <property type="entry name" value="Cytochrome P450"/>
    <property type="match status" value="1"/>
</dbReference>
<gene>
    <name evidence="8" type="ORF">APUU_30854S</name>
</gene>
<reference evidence="8" key="1">
    <citation type="submission" date="2021-01" db="EMBL/GenBank/DDBJ databases">
        <authorList>
            <consortium name="Aspergillus puulaauensis MK2 genome sequencing consortium"/>
            <person name="Kazuki M."/>
            <person name="Futagami T."/>
        </authorList>
    </citation>
    <scope>NUCLEOTIDE SEQUENCE</scope>
    <source>
        <strain evidence="8">MK2</strain>
    </source>
</reference>
<dbReference type="PANTHER" id="PTHR24287:SF17">
    <property type="entry name" value="P450, PUTATIVE (EUROFUNG)-RELATED"/>
    <property type="match status" value="1"/>
</dbReference>
<evidence type="ECO:0000256" key="4">
    <source>
        <dbReference type="ARBA" id="ARBA00023002"/>
    </source>
</evidence>
<dbReference type="RefSeq" id="XP_041554823.1">
    <property type="nucleotide sequence ID" value="XM_041701993.1"/>
</dbReference>
<protein>
    <recommendedName>
        <fullName evidence="10">Cytochrome P450</fullName>
    </recommendedName>
</protein>
<evidence type="ECO:0000256" key="7">
    <source>
        <dbReference type="RuleBase" id="RU000461"/>
    </source>
</evidence>
<name>A0A7R8AKA1_9EURO</name>
<comment type="similarity">
    <text evidence="2 7">Belongs to the cytochrome P450 family.</text>
</comment>
<evidence type="ECO:0000313" key="8">
    <source>
        <dbReference type="EMBL" id="BCS22629.1"/>
    </source>
</evidence>
<dbReference type="InterPro" id="IPR047146">
    <property type="entry name" value="Cyt_P450_E_CYP52_fungi"/>
</dbReference>
<dbReference type="InterPro" id="IPR002974">
    <property type="entry name" value="Cyt_P450_E_CYP52_ascomycetes"/>
</dbReference>
<dbReference type="KEGG" id="apuu:APUU_30854S"/>
<dbReference type="PROSITE" id="PS00086">
    <property type="entry name" value="CYTOCHROME_P450"/>
    <property type="match status" value="1"/>
</dbReference>
<organism evidence="8 9">
    <name type="scientific">Aspergillus puulaauensis</name>
    <dbReference type="NCBI Taxonomy" id="1220207"/>
    <lineage>
        <taxon>Eukaryota</taxon>
        <taxon>Fungi</taxon>
        <taxon>Dikarya</taxon>
        <taxon>Ascomycota</taxon>
        <taxon>Pezizomycotina</taxon>
        <taxon>Eurotiomycetes</taxon>
        <taxon>Eurotiomycetidae</taxon>
        <taxon>Eurotiales</taxon>
        <taxon>Aspergillaceae</taxon>
        <taxon>Aspergillus</taxon>
    </lineage>
</organism>
<dbReference type="InterPro" id="IPR036396">
    <property type="entry name" value="Cyt_P450_sf"/>
</dbReference>
<dbReference type="PANTHER" id="PTHR24287">
    <property type="entry name" value="P450, PUTATIVE (EUROFUNG)-RELATED"/>
    <property type="match status" value="1"/>
</dbReference>
<dbReference type="Pfam" id="PF00067">
    <property type="entry name" value="p450"/>
    <property type="match status" value="2"/>
</dbReference>
<evidence type="ECO:0000313" key="9">
    <source>
        <dbReference type="Proteomes" id="UP000654913"/>
    </source>
</evidence>
<reference evidence="8" key="2">
    <citation type="submission" date="2021-02" db="EMBL/GenBank/DDBJ databases">
        <title>Aspergillus puulaauensis MK2 genome sequence.</title>
        <authorList>
            <person name="Futagami T."/>
            <person name="Mori K."/>
            <person name="Kadooka C."/>
            <person name="Tanaka T."/>
        </authorList>
    </citation>
    <scope>NUCLEOTIDE SEQUENCE</scope>
    <source>
        <strain evidence="8">MK2</strain>
    </source>
</reference>
<evidence type="ECO:0008006" key="10">
    <source>
        <dbReference type="Google" id="ProtNLM"/>
    </source>
</evidence>
<evidence type="ECO:0000256" key="2">
    <source>
        <dbReference type="ARBA" id="ARBA00010617"/>
    </source>
</evidence>
<evidence type="ECO:0000256" key="5">
    <source>
        <dbReference type="ARBA" id="ARBA00023004"/>
    </source>
</evidence>
<accession>A0A7R8AKA1</accession>
<keyword evidence="9" id="KW-1185">Reference proteome</keyword>
<dbReference type="Proteomes" id="UP000654913">
    <property type="component" value="Chromosome 3"/>
</dbReference>
<dbReference type="SUPFAM" id="SSF48264">
    <property type="entry name" value="Cytochrome P450"/>
    <property type="match status" value="1"/>
</dbReference>
<dbReference type="GO" id="GO:0005506">
    <property type="term" value="F:iron ion binding"/>
    <property type="evidence" value="ECO:0007669"/>
    <property type="project" value="InterPro"/>
</dbReference>
<dbReference type="AlphaFoldDB" id="A0A7R8AKA1"/>
<evidence type="ECO:0000256" key="6">
    <source>
        <dbReference type="ARBA" id="ARBA00023033"/>
    </source>
</evidence>
<dbReference type="EMBL" id="AP024445">
    <property type="protein sequence ID" value="BCS22629.1"/>
    <property type="molecule type" value="Genomic_DNA"/>
</dbReference>
<dbReference type="GO" id="GO:0020037">
    <property type="term" value="F:heme binding"/>
    <property type="evidence" value="ECO:0007669"/>
    <property type="project" value="InterPro"/>
</dbReference>
<keyword evidence="6 7" id="KW-0503">Monooxygenase</keyword>
<comment type="cofactor">
    <cofactor evidence="1">
        <name>heme</name>
        <dbReference type="ChEBI" id="CHEBI:30413"/>
    </cofactor>
</comment>
<keyword evidence="5 7" id="KW-0408">Iron</keyword>